<feature type="transmembrane region" description="Helical" evidence="7">
    <location>
        <begin position="354"/>
        <end position="375"/>
    </location>
</feature>
<proteinExistence type="inferred from homology"/>
<dbReference type="Proteomes" id="UP000199103">
    <property type="component" value="Chromosome I"/>
</dbReference>
<feature type="domain" description="ABC3 transporter permease C-terminal" evidence="8">
    <location>
        <begin position="707"/>
        <end position="827"/>
    </location>
</feature>
<evidence type="ECO:0000259" key="9">
    <source>
        <dbReference type="Pfam" id="PF12704"/>
    </source>
</evidence>
<dbReference type="EMBL" id="LT629772">
    <property type="protein sequence ID" value="SDS70974.1"/>
    <property type="molecule type" value="Genomic_DNA"/>
</dbReference>
<protein>
    <submittedName>
        <fullName evidence="10">Putative ABC transport system permease protein</fullName>
    </submittedName>
</protein>
<dbReference type="InterPro" id="IPR025857">
    <property type="entry name" value="MacB_PCD"/>
</dbReference>
<dbReference type="OrthoDB" id="9780560at2"/>
<evidence type="ECO:0000256" key="1">
    <source>
        <dbReference type="ARBA" id="ARBA00004651"/>
    </source>
</evidence>
<evidence type="ECO:0000313" key="11">
    <source>
        <dbReference type="Proteomes" id="UP000199103"/>
    </source>
</evidence>
<feature type="transmembrane region" description="Helical" evidence="7">
    <location>
        <begin position="431"/>
        <end position="454"/>
    </location>
</feature>
<keyword evidence="4 7" id="KW-1133">Transmembrane helix</keyword>
<feature type="transmembrane region" description="Helical" evidence="7">
    <location>
        <begin position="486"/>
        <end position="507"/>
    </location>
</feature>
<keyword evidence="5 7" id="KW-0472">Membrane</keyword>
<feature type="transmembrane region" description="Helical" evidence="7">
    <location>
        <begin position="320"/>
        <end position="342"/>
    </location>
</feature>
<evidence type="ECO:0000313" key="10">
    <source>
        <dbReference type="EMBL" id="SDS70974.1"/>
    </source>
</evidence>
<evidence type="ECO:0000256" key="4">
    <source>
        <dbReference type="ARBA" id="ARBA00022989"/>
    </source>
</evidence>
<sequence length="834" mass="84879">MPALSPAAGTARPTRRVMISIAASQLRRHPGRIVAVLLAVTISVGYLVATLGFMATETHAITSQVTARTAGADVVISSDGLNPAELTERLPAIRETAGVTAAEPAYELRSSLDRSSSIDLQNLPSDDRLRWARLSSGQWPRQTDQLALGRTAAETNRVGVGDRVSVEVGDKTRTMTVTGITDETKSLFSGQAQTGFVTDGLIHAADHSPTGQPQVELLVIGDGSVGDQQLADRLAHVLGSGVTVQTQAAYGAERVTSLTAGADVFQSLLLIFGAIALLVGAILIVNTFLILLAQRRRQVGLLRAVGASGAQVRRSMLVEALLTGAIGSALGVGLGVAATAAATAFTGSLPGGLVIPPTVAIAAGVGLLVTLLAAIGPSGRATRVSPLEALRPVDDAATALRGSARSAVAAAVLAVLGGGLIILGLRTTLQPLLLCIAGSMLIAIAVLLGAKIYFPLVLRLIGLLTRGLGPVGRLATANTARNPGRAAATGAALMLATGLIVTLQVGASSVKASTNLTLDQHYPVDVTVTGPDPLPAEVVGQVGRTDGIAATATLRSADVTLRHGQDRIELPLQAGADVGRVINPGAGGVPADRVLIDEYLARSSGIKDGDRVTVEHGGTTRTLIARPSRIAADNIALVTPAVLSEIAPSAPVTTVWAKAGPGADVAKINSALTALTDDHRSLQLSGSLTMKAAYATLLDTLLTVATVLLAVAVVIALIGVGNTLGLSVIERSRESALLRALGLHRRQLRLMLAVEAVLLAVGGALIGIAAGAFFGWVGTAALGSELDYSTTVFSMSATQTGAVAAVAIMAGVLASVLPARRAARATPVSALVET</sequence>
<keyword evidence="2" id="KW-1003">Cell membrane</keyword>
<feature type="domain" description="ABC3 transporter permease C-terminal" evidence="8">
    <location>
        <begin position="271"/>
        <end position="386"/>
    </location>
</feature>
<dbReference type="PANTHER" id="PTHR30572:SF4">
    <property type="entry name" value="ABC TRANSPORTER PERMEASE YTRF"/>
    <property type="match status" value="1"/>
</dbReference>
<keyword evidence="3 7" id="KW-0812">Transmembrane</keyword>
<dbReference type="PANTHER" id="PTHR30572">
    <property type="entry name" value="MEMBRANE COMPONENT OF TRANSPORTER-RELATED"/>
    <property type="match status" value="1"/>
</dbReference>
<feature type="transmembrane region" description="Helical" evidence="7">
    <location>
        <begin position="750"/>
        <end position="777"/>
    </location>
</feature>
<comment type="similarity">
    <text evidence="6">Belongs to the ABC-4 integral membrane protein family.</text>
</comment>
<comment type="subcellular location">
    <subcellularLocation>
        <location evidence="1">Cell membrane</location>
        <topology evidence="1">Multi-pass membrane protein</topology>
    </subcellularLocation>
</comment>
<feature type="transmembrane region" description="Helical" evidence="7">
    <location>
        <begin position="33"/>
        <end position="55"/>
    </location>
</feature>
<organism evidence="10 11">
    <name type="scientific">Microlunatus soli</name>
    <dbReference type="NCBI Taxonomy" id="630515"/>
    <lineage>
        <taxon>Bacteria</taxon>
        <taxon>Bacillati</taxon>
        <taxon>Actinomycetota</taxon>
        <taxon>Actinomycetes</taxon>
        <taxon>Propionibacteriales</taxon>
        <taxon>Propionibacteriaceae</taxon>
        <taxon>Microlunatus</taxon>
    </lineage>
</organism>
<evidence type="ECO:0000256" key="6">
    <source>
        <dbReference type="ARBA" id="ARBA00038076"/>
    </source>
</evidence>
<dbReference type="STRING" id="630515.SAMN04489812_2757"/>
<gene>
    <name evidence="10" type="ORF">SAMN04489812_2757</name>
</gene>
<feature type="transmembrane region" description="Helical" evidence="7">
    <location>
        <begin position="701"/>
        <end position="729"/>
    </location>
</feature>
<evidence type="ECO:0000256" key="3">
    <source>
        <dbReference type="ARBA" id="ARBA00022692"/>
    </source>
</evidence>
<feature type="transmembrane region" description="Helical" evidence="7">
    <location>
        <begin position="268"/>
        <end position="293"/>
    </location>
</feature>
<keyword evidence="11" id="KW-1185">Reference proteome</keyword>
<dbReference type="Pfam" id="PF02687">
    <property type="entry name" value="FtsX"/>
    <property type="match status" value="2"/>
</dbReference>
<dbReference type="AlphaFoldDB" id="A0A1H1UEM1"/>
<evidence type="ECO:0000256" key="7">
    <source>
        <dbReference type="SAM" id="Phobius"/>
    </source>
</evidence>
<name>A0A1H1UEM1_9ACTN</name>
<dbReference type="GO" id="GO:0022857">
    <property type="term" value="F:transmembrane transporter activity"/>
    <property type="evidence" value="ECO:0007669"/>
    <property type="project" value="TreeGrafter"/>
</dbReference>
<accession>A0A1H1UEM1</accession>
<dbReference type="RefSeq" id="WP_091525638.1">
    <property type="nucleotide sequence ID" value="NZ_LT629772.1"/>
</dbReference>
<reference evidence="10 11" key="1">
    <citation type="submission" date="2016-10" db="EMBL/GenBank/DDBJ databases">
        <authorList>
            <person name="de Groot N.N."/>
        </authorList>
    </citation>
    <scope>NUCLEOTIDE SEQUENCE [LARGE SCALE GENOMIC DNA]</scope>
    <source>
        <strain evidence="10 11">DSM 21800</strain>
    </source>
</reference>
<evidence type="ECO:0000256" key="5">
    <source>
        <dbReference type="ARBA" id="ARBA00023136"/>
    </source>
</evidence>
<evidence type="ECO:0000259" key="8">
    <source>
        <dbReference type="Pfam" id="PF02687"/>
    </source>
</evidence>
<evidence type="ECO:0000256" key="2">
    <source>
        <dbReference type="ARBA" id="ARBA00022475"/>
    </source>
</evidence>
<dbReference type="InterPro" id="IPR050250">
    <property type="entry name" value="Macrolide_Exporter_MacB"/>
</dbReference>
<dbReference type="InterPro" id="IPR003838">
    <property type="entry name" value="ABC3_permease_C"/>
</dbReference>
<feature type="transmembrane region" description="Helical" evidence="7">
    <location>
        <begin position="797"/>
        <end position="817"/>
    </location>
</feature>
<dbReference type="GO" id="GO:0005886">
    <property type="term" value="C:plasma membrane"/>
    <property type="evidence" value="ECO:0007669"/>
    <property type="project" value="UniProtKB-SubCell"/>
</dbReference>
<feature type="domain" description="MacB-like periplasmic core" evidence="9">
    <location>
        <begin position="37"/>
        <end position="191"/>
    </location>
</feature>
<dbReference type="Pfam" id="PF12704">
    <property type="entry name" value="MacB_PCD"/>
    <property type="match status" value="1"/>
</dbReference>
<feature type="transmembrane region" description="Helical" evidence="7">
    <location>
        <begin position="407"/>
        <end position="425"/>
    </location>
</feature>